<evidence type="ECO:0000313" key="8">
    <source>
        <dbReference type="Proteomes" id="UP001240164"/>
    </source>
</evidence>
<keyword evidence="2" id="KW-1003">Cell membrane</keyword>
<feature type="transmembrane region" description="Helical" evidence="6">
    <location>
        <begin position="369"/>
        <end position="392"/>
    </location>
</feature>
<feature type="transmembrane region" description="Helical" evidence="6">
    <location>
        <begin position="310"/>
        <end position="331"/>
    </location>
</feature>
<gene>
    <name evidence="7" type="ORF">J2771_003294</name>
</gene>
<feature type="transmembrane region" description="Helical" evidence="6">
    <location>
        <begin position="21"/>
        <end position="43"/>
    </location>
</feature>
<proteinExistence type="predicted"/>
<dbReference type="EMBL" id="JAUSQP010000007">
    <property type="protein sequence ID" value="MDP9804986.1"/>
    <property type="molecule type" value="Genomic_DNA"/>
</dbReference>
<evidence type="ECO:0000256" key="2">
    <source>
        <dbReference type="ARBA" id="ARBA00022475"/>
    </source>
</evidence>
<protein>
    <submittedName>
        <fullName evidence="7">O-antigen/teichoic acid export membrane protein</fullName>
    </submittedName>
</protein>
<dbReference type="AlphaFoldDB" id="A0ABD5AR72"/>
<feature type="transmembrane region" description="Helical" evidence="6">
    <location>
        <begin position="165"/>
        <end position="191"/>
    </location>
</feature>
<evidence type="ECO:0000256" key="3">
    <source>
        <dbReference type="ARBA" id="ARBA00022692"/>
    </source>
</evidence>
<name>A0ABD5AR72_ACICA</name>
<comment type="caution">
    <text evidence="7">The sequence shown here is derived from an EMBL/GenBank/DDBJ whole genome shotgun (WGS) entry which is preliminary data.</text>
</comment>
<evidence type="ECO:0000256" key="5">
    <source>
        <dbReference type="ARBA" id="ARBA00023136"/>
    </source>
</evidence>
<evidence type="ECO:0000313" key="7">
    <source>
        <dbReference type="EMBL" id="MDP9804986.1"/>
    </source>
</evidence>
<feature type="transmembrane region" description="Helical" evidence="6">
    <location>
        <begin position="55"/>
        <end position="77"/>
    </location>
</feature>
<sequence length="425" mass="47887">MKSLLVKINNKLNAQGGFLKAVSVLVGGTAFAQLIGLICLPILTRLYSPDDYAVLGIYIAIVSILSVIACLRLEIAIPIPEKDEEAKSLLILSLLTNFFIVLILYLILFFLNPILQNFYIIKKLSIWIWFVPLGVFLSGLYSALQYWSTRRKRFKDIAQTRMTQAICNNGASLSVGFFTGGFWGLILGQLFSFSGGLLKLGYGTYKDVMQVKKNTELKVVLHKYQDFPKYSTFEALANTSAIQLPLILIASFLVGPEVGYLMLAMKVLGIPMGLIGSAMSQVYLSHAPTYYQKGELFEYTISILKKILKLVILPFLILLIISPYIFGYIFGKEWASVGYYISAMVPWYFMQILSSPVSMSLHIVGKQKIALFLQIFGFFVRVILLLMVASYFNKGILVYYVLSGFLFYTIYMIVILACLKHKEEK</sequence>
<evidence type="ECO:0000256" key="6">
    <source>
        <dbReference type="SAM" id="Phobius"/>
    </source>
</evidence>
<dbReference type="InterPro" id="IPR050833">
    <property type="entry name" value="Poly_Biosynth_Transport"/>
</dbReference>
<keyword evidence="4 6" id="KW-1133">Transmembrane helix</keyword>
<keyword evidence="5 6" id="KW-0472">Membrane</keyword>
<evidence type="ECO:0000256" key="1">
    <source>
        <dbReference type="ARBA" id="ARBA00004651"/>
    </source>
</evidence>
<dbReference type="RefSeq" id="WP_307013102.1">
    <property type="nucleotide sequence ID" value="NZ_JAUSQP010000007.1"/>
</dbReference>
<evidence type="ECO:0000256" key="4">
    <source>
        <dbReference type="ARBA" id="ARBA00022989"/>
    </source>
</evidence>
<dbReference type="GO" id="GO:0005886">
    <property type="term" value="C:plasma membrane"/>
    <property type="evidence" value="ECO:0007669"/>
    <property type="project" value="UniProtKB-SubCell"/>
</dbReference>
<organism evidence="7 8">
    <name type="scientific">Acinetobacter calcoaceticus</name>
    <dbReference type="NCBI Taxonomy" id="471"/>
    <lineage>
        <taxon>Bacteria</taxon>
        <taxon>Pseudomonadati</taxon>
        <taxon>Pseudomonadota</taxon>
        <taxon>Gammaproteobacteria</taxon>
        <taxon>Moraxellales</taxon>
        <taxon>Moraxellaceae</taxon>
        <taxon>Acinetobacter</taxon>
        <taxon>Acinetobacter calcoaceticus/baumannii complex</taxon>
    </lineage>
</organism>
<feature type="transmembrane region" description="Helical" evidence="6">
    <location>
        <begin position="398"/>
        <end position="419"/>
    </location>
</feature>
<feature type="transmembrane region" description="Helical" evidence="6">
    <location>
        <begin position="89"/>
        <end position="114"/>
    </location>
</feature>
<accession>A0ABD5AR72</accession>
<feature type="transmembrane region" description="Helical" evidence="6">
    <location>
        <begin position="126"/>
        <end position="144"/>
    </location>
</feature>
<comment type="subcellular location">
    <subcellularLocation>
        <location evidence="1">Cell membrane</location>
        <topology evidence="1">Multi-pass membrane protein</topology>
    </subcellularLocation>
</comment>
<keyword evidence="3 6" id="KW-0812">Transmembrane</keyword>
<dbReference type="PANTHER" id="PTHR30250:SF28">
    <property type="entry name" value="POLYSACCHARIDE BIOSYNTHESIS PROTEIN"/>
    <property type="match status" value="1"/>
</dbReference>
<feature type="transmembrane region" description="Helical" evidence="6">
    <location>
        <begin position="337"/>
        <end position="357"/>
    </location>
</feature>
<feature type="transmembrane region" description="Helical" evidence="6">
    <location>
        <begin position="242"/>
        <end position="263"/>
    </location>
</feature>
<dbReference type="Pfam" id="PF13440">
    <property type="entry name" value="Polysacc_synt_3"/>
    <property type="match status" value="1"/>
</dbReference>
<reference evidence="7 8" key="1">
    <citation type="submission" date="2023-07" db="EMBL/GenBank/DDBJ databases">
        <title>Sorghum-associated microbial communities from plants grown in Nebraska, USA.</title>
        <authorList>
            <person name="Schachtman D."/>
        </authorList>
    </citation>
    <scope>NUCLEOTIDE SEQUENCE [LARGE SCALE GENOMIC DNA]</scope>
    <source>
        <strain evidence="7 8">CC146</strain>
    </source>
</reference>
<dbReference type="Proteomes" id="UP001240164">
    <property type="component" value="Unassembled WGS sequence"/>
</dbReference>
<dbReference type="PANTHER" id="PTHR30250">
    <property type="entry name" value="PST FAMILY PREDICTED COLANIC ACID TRANSPORTER"/>
    <property type="match status" value="1"/>
</dbReference>